<accession>A0A455SG62</accession>
<dbReference type="GO" id="GO:0008168">
    <property type="term" value="F:methyltransferase activity"/>
    <property type="evidence" value="ECO:0007669"/>
    <property type="project" value="UniProtKB-KW"/>
</dbReference>
<dbReference type="EMBL" id="AP019376">
    <property type="protein sequence ID" value="BBH87437.1"/>
    <property type="molecule type" value="Genomic_DNA"/>
</dbReference>
<dbReference type="PANTHER" id="PTHR43861">
    <property type="entry name" value="TRANS-ACONITATE 2-METHYLTRANSFERASE-RELATED"/>
    <property type="match status" value="1"/>
</dbReference>
<keyword evidence="1 3" id="KW-0808">Transferase</keyword>
<protein>
    <submittedName>
        <fullName evidence="3">Methyltransferase type 11</fullName>
    </submittedName>
</protein>
<reference evidence="3" key="1">
    <citation type="submission" date="2018-12" db="EMBL/GenBank/DDBJ databases">
        <title>Novel natural products biosynthetic potential of the class Ktedonobacteria.</title>
        <authorList>
            <person name="Zheng Y."/>
            <person name="Saitou A."/>
            <person name="Wang C.M."/>
            <person name="Toyoda A."/>
            <person name="Minakuchi Y."/>
            <person name="Sekiguchi Y."/>
            <person name="Ueda K."/>
            <person name="Takano H."/>
            <person name="Sakai Y."/>
            <person name="Yokota A."/>
            <person name="Yabe S."/>
        </authorList>
    </citation>
    <scope>NUCLEOTIDE SEQUENCE</scope>
    <source>
        <strain evidence="3">COM3</strain>
    </source>
</reference>
<dbReference type="CDD" id="cd02440">
    <property type="entry name" value="AdoMet_MTases"/>
    <property type="match status" value="1"/>
</dbReference>
<name>A0A455SG62_9CHLR</name>
<sequence length="259" mass="29622">MEKKKVATQWHEIAYTRESLRWWVTPEWKEKELRYLQTALGLKGHERILDLACGEGKRALFLAQRGFSVVGVDLAENVIIAAREQAYKQGVRADFISADFRSLTFDHEFDVVLSMGDGAIGYLEAAEENQKIFAVIARALKPGGKHLMDIPNKAYARQHFPLKLWLPEEDGITLLDACWQEKTQRVIIDCRPIRYGTVFRKEAAPVQLSQILYTVDELQQLLNAQHMDVLEVCGDFERKCPPSPECHEIVVLSVKRGDR</sequence>
<dbReference type="GO" id="GO:0032259">
    <property type="term" value="P:methylation"/>
    <property type="evidence" value="ECO:0007669"/>
    <property type="project" value="UniProtKB-KW"/>
</dbReference>
<dbReference type="Gene3D" id="3.40.50.150">
    <property type="entry name" value="Vaccinia Virus protein VP39"/>
    <property type="match status" value="1"/>
</dbReference>
<evidence type="ECO:0000256" key="1">
    <source>
        <dbReference type="ARBA" id="ARBA00022679"/>
    </source>
</evidence>
<evidence type="ECO:0000313" key="3">
    <source>
        <dbReference type="EMBL" id="BBH87437.1"/>
    </source>
</evidence>
<feature type="domain" description="Methyltransferase" evidence="2">
    <location>
        <begin position="48"/>
        <end position="144"/>
    </location>
</feature>
<organism evidence="3">
    <name type="scientific">Thermosporothrix sp. COM3</name>
    <dbReference type="NCBI Taxonomy" id="2490863"/>
    <lineage>
        <taxon>Bacteria</taxon>
        <taxon>Bacillati</taxon>
        <taxon>Chloroflexota</taxon>
        <taxon>Ktedonobacteria</taxon>
        <taxon>Ktedonobacterales</taxon>
        <taxon>Thermosporotrichaceae</taxon>
        <taxon>Thermosporothrix</taxon>
    </lineage>
</organism>
<dbReference type="InterPro" id="IPR029063">
    <property type="entry name" value="SAM-dependent_MTases_sf"/>
</dbReference>
<dbReference type="InterPro" id="IPR041698">
    <property type="entry name" value="Methyltransf_25"/>
</dbReference>
<dbReference type="Pfam" id="PF13649">
    <property type="entry name" value="Methyltransf_25"/>
    <property type="match status" value="1"/>
</dbReference>
<evidence type="ECO:0000259" key="2">
    <source>
        <dbReference type="Pfam" id="PF13649"/>
    </source>
</evidence>
<keyword evidence="3" id="KW-0489">Methyltransferase</keyword>
<gene>
    <name evidence="3" type="ORF">KTC_21880</name>
</gene>
<dbReference type="AlphaFoldDB" id="A0A455SG62"/>
<dbReference type="Gene3D" id="2.20.25.110">
    <property type="entry name" value="S-adenosyl-L-methionine-dependent methyltransferases"/>
    <property type="match status" value="1"/>
</dbReference>
<proteinExistence type="predicted"/>
<dbReference type="SUPFAM" id="SSF53335">
    <property type="entry name" value="S-adenosyl-L-methionine-dependent methyltransferases"/>
    <property type="match status" value="1"/>
</dbReference>